<reference evidence="12 13" key="2">
    <citation type="journal article" date="2008" name="Nature">
        <title>The Phaeodactylum genome reveals the evolutionary history of diatom genomes.</title>
        <authorList>
            <person name="Bowler C."/>
            <person name="Allen A.E."/>
            <person name="Badger J.H."/>
            <person name="Grimwood J."/>
            <person name="Jabbari K."/>
            <person name="Kuo A."/>
            <person name="Maheswari U."/>
            <person name="Martens C."/>
            <person name="Maumus F."/>
            <person name="Otillar R.P."/>
            <person name="Rayko E."/>
            <person name="Salamov A."/>
            <person name="Vandepoele K."/>
            <person name="Beszteri B."/>
            <person name="Gruber A."/>
            <person name="Heijde M."/>
            <person name="Katinka M."/>
            <person name="Mock T."/>
            <person name="Valentin K."/>
            <person name="Verret F."/>
            <person name="Berges J.A."/>
            <person name="Brownlee C."/>
            <person name="Cadoret J.P."/>
            <person name="Chiovitti A."/>
            <person name="Choi C.J."/>
            <person name="Coesel S."/>
            <person name="De Martino A."/>
            <person name="Detter J.C."/>
            <person name="Durkin C."/>
            <person name="Falciatore A."/>
            <person name="Fournet J."/>
            <person name="Haruta M."/>
            <person name="Huysman M.J."/>
            <person name="Jenkins B.D."/>
            <person name="Jiroutova K."/>
            <person name="Jorgensen R.E."/>
            <person name="Joubert Y."/>
            <person name="Kaplan A."/>
            <person name="Kroger N."/>
            <person name="Kroth P.G."/>
            <person name="La Roche J."/>
            <person name="Lindquist E."/>
            <person name="Lommer M."/>
            <person name="Martin-Jezequel V."/>
            <person name="Lopez P.J."/>
            <person name="Lucas S."/>
            <person name="Mangogna M."/>
            <person name="McGinnis K."/>
            <person name="Medlin L.K."/>
            <person name="Montsant A."/>
            <person name="Oudot-Le Secq M.P."/>
            <person name="Napoli C."/>
            <person name="Obornik M."/>
            <person name="Parker M.S."/>
            <person name="Petit J.L."/>
            <person name="Porcel B.M."/>
            <person name="Poulsen N."/>
            <person name="Robison M."/>
            <person name="Rychlewski L."/>
            <person name="Rynearson T.A."/>
            <person name="Schmutz J."/>
            <person name="Shapiro H."/>
            <person name="Siaut M."/>
            <person name="Stanley M."/>
            <person name="Sussman M.R."/>
            <person name="Taylor A.R."/>
            <person name="Vardi A."/>
            <person name="von Dassow P."/>
            <person name="Vyverman W."/>
            <person name="Willis A."/>
            <person name="Wyrwicz L.S."/>
            <person name="Rokhsar D.S."/>
            <person name="Weissenbach J."/>
            <person name="Armbrust E.V."/>
            <person name="Green B.R."/>
            <person name="Van de Peer Y."/>
            <person name="Grigoriev I.V."/>
        </authorList>
    </citation>
    <scope>NUCLEOTIDE SEQUENCE [LARGE SCALE GENOMIC DNA]</scope>
    <source>
        <strain evidence="12 13">CCMP1335</strain>
    </source>
</reference>
<dbReference type="EMBL" id="CM000639">
    <property type="protein sequence ID" value="EED95236.1"/>
    <property type="molecule type" value="Genomic_DNA"/>
</dbReference>
<dbReference type="GO" id="GO:0098719">
    <property type="term" value="P:sodium ion import across plasma membrane"/>
    <property type="evidence" value="ECO:0000318"/>
    <property type="project" value="GO_Central"/>
</dbReference>
<feature type="transmembrane region" description="Helical" evidence="10">
    <location>
        <begin position="12"/>
        <end position="33"/>
    </location>
</feature>
<evidence type="ECO:0000256" key="1">
    <source>
        <dbReference type="ARBA" id="ARBA00004651"/>
    </source>
</evidence>
<dbReference type="Gene3D" id="6.10.140.1330">
    <property type="match status" value="1"/>
</dbReference>
<dbReference type="Proteomes" id="UP000001449">
    <property type="component" value="Chromosome 2"/>
</dbReference>
<evidence type="ECO:0000256" key="9">
    <source>
        <dbReference type="ARBA" id="ARBA00023201"/>
    </source>
</evidence>
<gene>
    <name evidence="12" type="ORF">THAPSDRAFT_15246</name>
</gene>
<dbReference type="PANTHER" id="PTHR10110:SF86">
    <property type="entry name" value="SODIUM_HYDROGEN EXCHANGER 7"/>
    <property type="match status" value="1"/>
</dbReference>
<dbReference type="GO" id="GO:0015385">
    <property type="term" value="F:sodium:proton antiporter activity"/>
    <property type="evidence" value="ECO:0000318"/>
    <property type="project" value="GO_Central"/>
</dbReference>
<keyword evidence="8 10" id="KW-0472">Membrane</keyword>
<protein>
    <recommendedName>
        <fullName evidence="11">Cation/H+ exchanger transmembrane domain-containing protein</fullName>
    </recommendedName>
</protein>
<feature type="transmembrane region" description="Helical" evidence="10">
    <location>
        <begin position="215"/>
        <end position="241"/>
    </location>
</feature>
<dbReference type="GO" id="GO:0005886">
    <property type="term" value="C:plasma membrane"/>
    <property type="evidence" value="ECO:0000318"/>
    <property type="project" value="GO_Central"/>
</dbReference>
<name>B8BU76_THAPS</name>
<feature type="transmembrane region" description="Helical" evidence="10">
    <location>
        <begin position="111"/>
        <end position="131"/>
    </location>
</feature>
<dbReference type="HOGENOM" id="CLU_005912_8_1_1"/>
<feature type="transmembrane region" description="Helical" evidence="10">
    <location>
        <begin position="383"/>
        <end position="405"/>
    </location>
</feature>
<feature type="transmembrane region" description="Helical" evidence="10">
    <location>
        <begin position="71"/>
        <end position="91"/>
    </location>
</feature>
<feature type="domain" description="Cation/H+ exchanger transmembrane" evidence="11">
    <location>
        <begin position="27"/>
        <end position="406"/>
    </location>
</feature>
<dbReference type="AlphaFoldDB" id="B8BU76"/>
<dbReference type="GeneID" id="7446533"/>
<dbReference type="eggNOG" id="KOG1965">
    <property type="taxonomic scope" value="Eukaryota"/>
</dbReference>
<dbReference type="KEGG" id="tps:THAPSDRAFT_15246"/>
<dbReference type="RefSeq" id="XP_002287793.1">
    <property type="nucleotide sequence ID" value="XM_002287757.1"/>
</dbReference>
<evidence type="ECO:0000256" key="4">
    <source>
        <dbReference type="ARBA" id="ARBA00022692"/>
    </source>
</evidence>
<keyword evidence="5 10" id="KW-1133">Transmembrane helix</keyword>
<dbReference type="Pfam" id="PF00999">
    <property type="entry name" value="Na_H_Exchanger"/>
    <property type="match status" value="1"/>
</dbReference>
<evidence type="ECO:0000259" key="11">
    <source>
        <dbReference type="Pfam" id="PF00999"/>
    </source>
</evidence>
<feature type="transmembrane region" description="Helical" evidence="10">
    <location>
        <begin position="262"/>
        <end position="287"/>
    </location>
</feature>
<dbReference type="GO" id="GO:0071805">
    <property type="term" value="P:potassium ion transmembrane transport"/>
    <property type="evidence" value="ECO:0000318"/>
    <property type="project" value="GO_Central"/>
</dbReference>
<keyword evidence="4 10" id="KW-0812">Transmembrane</keyword>
<proteinExistence type="predicted"/>
<evidence type="ECO:0000313" key="13">
    <source>
        <dbReference type="Proteomes" id="UP000001449"/>
    </source>
</evidence>
<keyword evidence="13" id="KW-1185">Reference proteome</keyword>
<dbReference type="InParanoid" id="B8BU76"/>
<dbReference type="InterPro" id="IPR006153">
    <property type="entry name" value="Cation/H_exchanger_TM"/>
</dbReference>
<dbReference type="PaxDb" id="35128-Thaps15246"/>
<dbReference type="GO" id="GO:0051453">
    <property type="term" value="P:regulation of intracellular pH"/>
    <property type="evidence" value="ECO:0000318"/>
    <property type="project" value="GO_Central"/>
</dbReference>
<feature type="non-terminal residue" evidence="12">
    <location>
        <position position="1"/>
    </location>
</feature>
<sequence>SASETAGHEVELPNVVLFPWFSMLIGVFAYYLISRYAHALSYTAIMFITGAMMGYLALYTHGNAVAETIRLWLGINGEVIILTFLPGLLFLDSYNINVYLFKKSFWQLVTFAFPMVLAGTTLTALVAYFVFPYGWSFDLCMTFGAILAATDPVAVAVLLNELGAPSRLKIHIAGESLMNDGSAVVFFHIFSSRFFHELGIEGFGEAIGWGRGFALFFRLSLGGACIGLAFGVGLVTLLFNFNRRLSKEENVIQVTTTIMTAYLSFYVSEILAGCSGIIAVVFCGITTKAFGETLINDSHLTEDFWHITEHLLNTTLFTLGGAVWGGVISSTTSIDGAVHYFGAMDWVYLLILFGLVIVIRFVLVFTFLPVTSRMGIGQNWKEALFMSWGGLRGAVGISLALLLSAEVF</sequence>
<evidence type="ECO:0000256" key="5">
    <source>
        <dbReference type="ARBA" id="ARBA00022989"/>
    </source>
</evidence>
<dbReference type="PANTHER" id="PTHR10110">
    <property type="entry name" value="SODIUM/HYDROGEN EXCHANGER"/>
    <property type="match status" value="1"/>
</dbReference>
<organism evidence="12 13">
    <name type="scientific">Thalassiosira pseudonana</name>
    <name type="common">Marine diatom</name>
    <name type="synonym">Cyclotella nana</name>
    <dbReference type="NCBI Taxonomy" id="35128"/>
    <lineage>
        <taxon>Eukaryota</taxon>
        <taxon>Sar</taxon>
        <taxon>Stramenopiles</taxon>
        <taxon>Ochrophyta</taxon>
        <taxon>Bacillariophyta</taxon>
        <taxon>Coscinodiscophyceae</taxon>
        <taxon>Thalassiosirophycidae</taxon>
        <taxon>Thalassiosirales</taxon>
        <taxon>Thalassiosiraceae</taxon>
        <taxon>Thalassiosira</taxon>
    </lineage>
</organism>
<keyword evidence="6" id="KW-0915">Sodium</keyword>
<evidence type="ECO:0000256" key="6">
    <source>
        <dbReference type="ARBA" id="ARBA00023053"/>
    </source>
</evidence>
<evidence type="ECO:0000256" key="10">
    <source>
        <dbReference type="SAM" id="Phobius"/>
    </source>
</evidence>
<keyword evidence="7" id="KW-0406">Ion transport</keyword>
<evidence type="ECO:0000256" key="2">
    <source>
        <dbReference type="ARBA" id="ARBA00022448"/>
    </source>
</evidence>
<evidence type="ECO:0000256" key="7">
    <source>
        <dbReference type="ARBA" id="ARBA00023065"/>
    </source>
</evidence>
<accession>B8BU76</accession>
<keyword evidence="9" id="KW-0739">Sodium transport</keyword>
<reference evidence="12 13" key="1">
    <citation type="journal article" date="2004" name="Science">
        <title>The genome of the diatom Thalassiosira pseudonana: ecology, evolution, and metabolism.</title>
        <authorList>
            <person name="Armbrust E.V."/>
            <person name="Berges J.A."/>
            <person name="Bowler C."/>
            <person name="Green B.R."/>
            <person name="Martinez D."/>
            <person name="Putnam N.H."/>
            <person name="Zhou S."/>
            <person name="Allen A.E."/>
            <person name="Apt K.E."/>
            <person name="Bechner M."/>
            <person name="Brzezinski M.A."/>
            <person name="Chaal B.K."/>
            <person name="Chiovitti A."/>
            <person name="Davis A.K."/>
            <person name="Demarest M.S."/>
            <person name="Detter J.C."/>
            <person name="Glavina T."/>
            <person name="Goodstein D."/>
            <person name="Hadi M.Z."/>
            <person name="Hellsten U."/>
            <person name="Hildebrand M."/>
            <person name="Jenkins B.D."/>
            <person name="Jurka J."/>
            <person name="Kapitonov V.V."/>
            <person name="Kroger N."/>
            <person name="Lau W.W."/>
            <person name="Lane T.W."/>
            <person name="Larimer F.W."/>
            <person name="Lippmeier J.C."/>
            <person name="Lucas S."/>
            <person name="Medina M."/>
            <person name="Montsant A."/>
            <person name="Obornik M."/>
            <person name="Parker M.S."/>
            <person name="Palenik B."/>
            <person name="Pazour G.J."/>
            <person name="Richardson P.M."/>
            <person name="Rynearson T.A."/>
            <person name="Saito M.A."/>
            <person name="Schwartz D.C."/>
            <person name="Thamatrakoln K."/>
            <person name="Valentin K."/>
            <person name="Vardi A."/>
            <person name="Wilkerson F.P."/>
            <person name="Rokhsar D.S."/>
        </authorList>
    </citation>
    <scope>NUCLEOTIDE SEQUENCE [LARGE SCALE GENOMIC DNA]</scope>
    <source>
        <strain evidence="12 13">CCMP1335</strain>
    </source>
</reference>
<keyword evidence="2" id="KW-0813">Transport</keyword>
<dbReference type="GO" id="GO:0015386">
    <property type="term" value="F:potassium:proton antiporter activity"/>
    <property type="evidence" value="ECO:0000318"/>
    <property type="project" value="GO_Central"/>
</dbReference>
<comment type="subcellular location">
    <subcellularLocation>
        <location evidence="1">Cell membrane</location>
        <topology evidence="1">Multi-pass membrane protein</topology>
    </subcellularLocation>
</comment>
<feature type="transmembrane region" description="Helical" evidence="10">
    <location>
        <begin position="346"/>
        <end position="371"/>
    </location>
</feature>
<feature type="transmembrane region" description="Helical" evidence="10">
    <location>
        <begin position="40"/>
        <end position="59"/>
    </location>
</feature>
<evidence type="ECO:0000256" key="8">
    <source>
        <dbReference type="ARBA" id="ARBA00023136"/>
    </source>
</evidence>
<dbReference type="InterPro" id="IPR018422">
    <property type="entry name" value="Cation/H_exchanger_CPA1"/>
</dbReference>
<evidence type="ECO:0000256" key="3">
    <source>
        <dbReference type="ARBA" id="ARBA00022475"/>
    </source>
</evidence>
<dbReference type="STRING" id="35128.B8BU76"/>
<keyword evidence="3" id="KW-1003">Cell membrane</keyword>
<evidence type="ECO:0000313" key="12">
    <source>
        <dbReference type="EMBL" id="EED95236.1"/>
    </source>
</evidence>
<feature type="non-terminal residue" evidence="12">
    <location>
        <position position="408"/>
    </location>
</feature>
<dbReference type="OMA" id="LEWHTFR"/>